<dbReference type="STRING" id="999630.TUZN_1086"/>
<evidence type="ECO:0000313" key="2">
    <source>
        <dbReference type="Proteomes" id="UP000008138"/>
    </source>
</evidence>
<dbReference type="EMBL" id="CP002590">
    <property type="protein sequence ID" value="AEA12566.1"/>
    <property type="molecule type" value="Genomic_DNA"/>
</dbReference>
<dbReference type="OrthoDB" id="26604at2157"/>
<dbReference type="GeneID" id="10360615"/>
<reference key="2">
    <citation type="submission" date="2011-03" db="EMBL/GenBank/DDBJ databases">
        <title>Complete genome sequence of the thermoacidophilic crenarchaeon Thermoproteus uzoniensis 768-20.</title>
        <authorList>
            <person name="Mardanov A.V."/>
            <person name="Gumerov V.M."/>
            <person name="Beletsky A.V."/>
            <person name="Prokofeva M.I."/>
            <person name="Bonch-Osmolovskaya E.A."/>
            <person name="Ravin N.V."/>
            <person name="Skryabin K.G."/>
        </authorList>
    </citation>
    <scope>NUCLEOTIDE SEQUENCE</scope>
    <source>
        <strain>768-20</strain>
    </source>
</reference>
<reference evidence="1 2" key="1">
    <citation type="journal article" date="2011" name="J. Bacteriol.">
        <title>Complete genome sequence of the thermoacidophilic crenarchaeon Thermoproteus uzoniensis 768-20.</title>
        <authorList>
            <person name="Mardanov A.V."/>
            <person name="Gumerov V.M."/>
            <person name="Beletsky A.V."/>
            <person name="Prokofeva M.I."/>
            <person name="Bonch-Osmolovskaya E.A."/>
            <person name="Ravin N.V."/>
            <person name="Skryabin K.G."/>
        </authorList>
    </citation>
    <scope>NUCLEOTIDE SEQUENCE [LARGE SCALE GENOMIC DNA]</scope>
    <source>
        <strain evidence="1 2">768-20</strain>
    </source>
</reference>
<dbReference type="Proteomes" id="UP000008138">
    <property type="component" value="Chromosome"/>
</dbReference>
<evidence type="ECO:0000313" key="1">
    <source>
        <dbReference type="EMBL" id="AEA12566.1"/>
    </source>
</evidence>
<dbReference type="eggNOG" id="arCOG04047">
    <property type="taxonomic scope" value="Archaea"/>
</dbReference>
<dbReference type="AlphaFoldDB" id="F2L084"/>
<sequence length="130" mass="13278">MNFKAVSAAAIAALALAGALLALISNAGILDVSRLAQIKEPAYVTVSGKVAAVDIGSKYVVLRLVGDNGFAVTALINKTTLYALYGPVTPSSFESVVVVRGLYLPGNDTIVVSAVLRGCHSAYAQPAANT</sequence>
<dbReference type="HOGENOM" id="CLU_1891398_0_0_2"/>
<name>F2L084_THEU7</name>
<gene>
    <name evidence="1" type="ordered locus">TUZN_1086</name>
</gene>
<dbReference type="RefSeq" id="WP_013679902.1">
    <property type="nucleotide sequence ID" value="NC_015315.1"/>
</dbReference>
<protein>
    <submittedName>
        <fullName evidence="1">Uncharacterized protein</fullName>
    </submittedName>
</protein>
<accession>F2L084</accession>
<proteinExistence type="predicted"/>
<organism evidence="1 2">
    <name type="scientific">Thermoproteus uzoniensis (strain 768-20)</name>
    <dbReference type="NCBI Taxonomy" id="999630"/>
    <lineage>
        <taxon>Archaea</taxon>
        <taxon>Thermoproteota</taxon>
        <taxon>Thermoprotei</taxon>
        <taxon>Thermoproteales</taxon>
        <taxon>Thermoproteaceae</taxon>
        <taxon>Thermoproteus</taxon>
    </lineage>
</organism>
<dbReference type="KEGG" id="tuz:TUZN_1086"/>
<keyword evidence="2" id="KW-1185">Reference proteome</keyword>